<protein>
    <recommendedName>
        <fullName evidence="9">Transmembrane protein 230</fullName>
    </recommendedName>
</protein>
<evidence type="ECO:0000256" key="6">
    <source>
        <dbReference type="SAM" id="Phobius"/>
    </source>
</evidence>
<evidence type="ECO:0000313" key="8">
    <source>
        <dbReference type="Proteomes" id="UP000053237"/>
    </source>
</evidence>
<evidence type="ECO:0000313" key="7">
    <source>
        <dbReference type="EMBL" id="CCI46501.1"/>
    </source>
</evidence>
<evidence type="ECO:0000256" key="2">
    <source>
        <dbReference type="ARBA" id="ARBA00007743"/>
    </source>
</evidence>
<evidence type="ECO:0000256" key="5">
    <source>
        <dbReference type="ARBA" id="ARBA00023136"/>
    </source>
</evidence>
<dbReference type="AlphaFoldDB" id="A0A024GII4"/>
<dbReference type="Proteomes" id="UP000053237">
    <property type="component" value="Unassembled WGS sequence"/>
</dbReference>
<reference evidence="7 8" key="1">
    <citation type="submission" date="2012-05" db="EMBL/GenBank/DDBJ databases">
        <title>Recombination and specialization in a pathogen metapopulation.</title>
        <authorList>
            <person name="Gardiner A."/>
            <person name="Kemen E."/>
            <person name="Schultz-Larsen T."/>
            <person name="MacLean D."/>
            <person name="Van Oosterhout C."/>
            <person name="Jones J.D.G."/>
        </authorList>
    </citation>
    <scope>NUCLEOTIDE SEQUENCE [LARGE SCALE GENOMIC DNA]</scope>
    <source>
        <strain evidence="7 8">Ac Nc2</strain>
    </source>
</reference>
<sequence length="85" mass="9608">MSSYYNRRRKFPIRTGLAAAALFTVGSVLIYVSTVIGLDEERRGLSIFMLGLIAFIPGSYATFQLYGSFRGWKGYQYDQVASYDD</sequence>
<gene>
    <name evidence="7" type="ORF">BN9_074300</name>
</gene>
<dbReference type="EMBL" id="CAIX01000128">
    <property type="protein sequence ID" value="CCI46501.1"/>
    <property type="molecule type" value="Genomic_DNA"/>
</dbReference>
<dbReference type="InterPro" id="IPR008590">
    <property type="entry name" value="TMEM_230/134"/>
</dbReference>
<feature type="transmembrane region" description="Helical" evidence="6">
    <location>
        <begin position="44"/>
        <end position="63"/>
    </location>
</feature>
<keyword evidence="5 6" id="KW-0472">Membrane</keyword>
<keyword evidence="8" id="KW-1185">Reference proteome</keyword>
<evidence type="ECO:0000256" key="3">
    <source>
        <dbReference type="ARBA" id="ARBA00022692"/>
    </source>
</evidence>
<organism evidence="7 8">
    <name type="scientific">Albugo candida</name>
    <dbReference type="NCBI Taxonomy" id="65357"/>
    <lineage>
        <taxon>Eukaryota</taxon>
        <taxon>Sar</taxon>
        <taxon>Stramenopiles</taxon>
        <taxon>Oomycota</taxon>
        <taxon>Peronosporomycetes</taxon>
        <taxon>Albuginales</taxon>
        <taxon>Albuginaceae</taxon>
        <taxon>Albugo</taxon>
    </lineage>
</organism>
<evidence type="ECO:0008006" key="9">
    <source>
        <dbReference type="Google" id="ProtNLM"/>
    </source>
</evidence>
<keyword evidence="3 6" id="KW-0812">Transmembrane</keyword>
<comment type="subcellular location">
    <subcellularLocation>
        <location evidence="1">Membrane</location>
        <topology evidence="1">Multi-pass membrane protein</topology>
    </subcellularLocation>
</comment>
<comment type="caution">
    <text evidence="7">The sequence shown here is derived from an EMBL/GenBank/DDBJ whole genome shotgun (WGS) entry which is preliminary data.</text>
</comment>
<name>A0A024GII4_9STRA</name>
<dbReference type="InParanoid" id="A0A024GII4"/>
<dbReference type="GO" id="GO:0016020">
    <property type="term" value="C:membrane"/>
    <property type="evidence" value="ECO:0007669"/>
    <property type="project" value="UniProtKB-SubCell"/>
</dbReference>
<comment type="similarity">
    <text evidence="2">Belongs to the TMEM134/TMEM230 family.</text>
</comment>
<evidence type="ECO:0000256" key="1">
    <source>
        <dbReference type="ARBA" id="ARBA00004141"/>
    </source>
</evidence>
<dbReference type="OrthoDB" id="5597044at2759"/>
<feature type="transmembrane region" description="Helical" evidence="6">
    <location>
        <begin position="12"/>
        <end position="32"/>
    </location>
</feature>
<accession>A0A024GII4</accession>
<keyword evidence="4 6" id="KW-1133">Transmembrane helix</keyword>
<evidence type="ECO:0000256" key="4">
    <source>
        <dbReference type="ARBA" id="ARBA00022989"/>
    </source>
</evidence>
<dbReference type="Pfam" id="PF05915">
    <property type="entry name" value="TMEM_230_134"/>
    <property type="match status" value="1"/>
</dbReference>
<proteinExistence type="inferred from homology"/>